<comment type="caution">
    <text evidence="2">The sequence shown here is derived from an EMBL/GenBank/DDBJ whole genome shotgun (WGS) entry which is preliminary data.</text>
</comment>
<accession>A0ABR2VCJ9</accession>
<evidence type="ECO:0000313" key="2">
    <source>
        <dbReference type="EMBL" id="KAK9424561.1"/>
    </source>
</evidence>
<organism evidence="2 3">
    <name type="scientific">Seiridium unicorne</name>
    <dbReference type="NCBI Taxonomy" id="138068"/>
    <lineage>
        <taxon>Eukaryota</taxon>
        <taxon>Fungi</taxon>
        <taxon>Dikarya</taxon>
        <taxon>Ascomycota</taxon>
        <taxon>Pezizomycotina</taxon>
        <taxon>Sordariomycetes</taxon>
        <taxon>Xylariomycetidae</taxon>
        <taxon>Amphisphaeriales</taxon>
        <taxon>Sporocadaceae</taxon>
        <taxon>Seiridium</taxon>
    </lineage>
</organism>
<reference evidence="2 3" key="1">
    <citation type="journal article" date="2024" name="J. Plant Pathol.">
        <title>Sequence and assembly of the genome of Seiridium unicorne, isolate CBS 538.82, causal agent of cypress canker disease.</title>
        <authorList>
            <person name="Scali E."/>
            <person name="Rocca G.D."/>
            <person name="Danti R."/>
            <person name="Garbelotto M."/>
            <person name="Barberini S."/>
            <person name="Baroncelli R."/>
            <person name="Emiliani G."/>
        </authorList>
    </citation>
    <scope>NUCLEOTIDE SEQUENCE [LARGE SCALE GENOMIC DNA]</scope>
    <source>
        <strain evidence="2 3">BM-138-508</strain>
    </source>
</reference>
<sequence length="465" mass="53704">MSLSTRQTGTAFAQPEDWELQKDKICYLYYELRKPLREVVEIMRTKHDFNATPKMYKWRFQRWGFRKNLRANELRQLQFRASTEKQFRLPVMHGREIGPRRLRRLMPSRMCSQAELPPSIKAPDELFSSENVLHRAMVYSNSQCDHGIWETFGFDPVRSKSCIWYHNMLLTVTRGREKSDLASTLPLIDSYCDQYGALLRTPDPLVLWLTYLAFMDLALIGKDVALSFGNHVVELCATALGCVHPLTVLLTSTIRMGSVNPTMCNKIVMVVEAQFDILVSRSKPGDQFWLLYMRIMRIMLRRLGDIDLDASEEVASRSDAVTQWLSHNPYLKNEEMLNWTRTYISMVHIARKELAPGAPIFNEIEQHNEKLATTNVPISVPIPELQKNLDETLGRHASPENFYKLAIALVLPSKSAETQMQIRLAFVYTALEGLNRQRGNDLAARAAQQECMIIMDTIWNRSEKR</sequence>
<gene>
    <name evidence="2" type="ORF">SUNI508_03437</name>
</gene>
<dbReference type="Pfam" id="PF14420">
    <property type="entry name" value="Clr5"/>
    <property type="match status" value="1"/>
</dbReference>
<dbReference type="PANTHER" id="PTHR38788">
    <property type="entry name" value="CLR5 DOMAIN-CONTAINING PROTEIN"/>
    <property type="match status" value="1"/>
</dbReference>
<proteinExistence type="predicted"/>
<keyword evidence="3" id="KW-1185">Reference proteome</keyword>
<dbReference type="EMBL" id="JARVKF010000035">
    <property type="protein sequence ID" value="KAK9424561.1"/>
    <property type="molecule type" value="Genomic_DNA"/>
</dbReference>
<feature type="domain" description="Clr5" evidence="1">
    <location>
        <begin position="15"/>
        <end position="67"/>
    </location>
</feature>
<dbReference type="PANTHER" id="PTHR38788:SF3">
    <property type="entry name" value="CLR5 DOMAIN-CONTAINING PROTEIN"/>
    <property type="match status" value="1"/>
</dbReference>
<dbReference type="InterPro" id="IPR025676">
    <property type="entry name" value="Clr5_dom"/>
</dbReference>
<name>A0ABR2VCJ9_9PEZI</name>
<dbReference type="Proteomes" id="UP001408356">
    <property type="component" value="Unassembled WGS sequence"/>
</dbReference>
<evidence type="ECO:0000259" key="1">
    <source>
        <dbReference type="Pfam" id="PF14420"/>
    </source>
</evidence>
<protein>
    <recommendedName>
        <fullName evidence="1">Clr5 domain-containing protein</fullName>
    </recommendedName>
</protein>
<evidence type="ECO:0000313" key="3">
    <source>
        <dbReference type="Proteomes" id="UP001408356"/>
    </source>
</evidence>